<proteinExistence type="predicted"/>
<feature type="region of interest" description="Disordered" evidence="2">
    <location>
        <begin position="387"/>
        <end position="408"/>
    </location>
</feature>
<keyword evidence="1" id="KW-0175">Coiled coil</keyword>
<feature type="compositionally biased region" description="Acidic residues" evidence="2">
    <location>
        <begin position="209"/>
        <end position="233"/>
    </location>
</feature>
<feature type="coiled-coil region" evidence="1">
    <location>
        <begin position="296"/>
        <end position="323"/>
    </location>
</feature>
<organism evidence="3 4">
    <name type="scientific">Steinernema carpocapsae</name>
    <name type="common">Entomopathogenic nematode</name>
    <dbReference type="NCBI Taxonomy" id="34508"/>
    <lineage>
        <taxon>Eukaryota</taxon>
        <taxon>Metazoa</taxon>
        <taxon>Ecdysozoa</taxon>
        <taxon>Nematoda</taxon>
        <taxon>Chromadorea</taxon>
        <taxon>Rhabditida</taxon>
        <taxon>Tylenchina</taxon>
        <taxon>Panagrolaimomorpha</taxon>
        <taxon>Strongyloidoidea</taxon>
        <taxon>Steinernematidae</taxon>
        <taxon>Steinernema</taxon>
    </lineage>
</organism>
<evidence type="ECO:0000256" key="1">
    <source>
        <dbReference type="SAM" id="Coils"/>
    </source>
</evidence>
<feature type="compositionally biased region" description="Polar residues" evidence="2">
    <location>
        <begin position="173"/>
        <end position="189"/>
    </location>
</feature>
<feature type="compositionally biased region" description="Polar residues" evidence="2">
    <location>
        <begin position="387"/>
        <end position="401"/>
    </location>
</feature>
<name>A0A4V6A147_STECR</name>
<evidence type="ECO:0000313" key="3">
    <source>
        <dbReference type="EMBL" id="TKR73995.1"/>
    </source>
</evidence>
<evidence type="ECO:0000313" key="4">
    <source>
        <dbReference type="Proteomes" id="UP000298663"/>
    </source>
</evidence>
<sequence length="563" mass="64744">MSDRKEHQDASKSVLFFARFCRMMICVWSHLFRKRNGQNFDDLKLIAKDEECQKKKTTDLKNKCAMGFQCNSTMNSTKRIKYIKKSNKVRFFGRFEGRFYIDCKELGSWINTLSFGGPKSTSELFAGPRYNTPFFKALYLAFRGSRNVTGEEWPEPQRKVWEDMLSQHSKNFTDWTQDPIENNAENLNPNFPDDDQFPQIDLRNLQAADNEDETDSPDEEDYVDSDVDASSDEREETLDAVKSSMPEVYDHDDQEVTGACHTRNLSLELEEHHLCPDPGKGENESEDQDGRFKAKIEDLNAKIQILEKDVEDLKARQSVLEQRWAAQMLKTPEQPTPHLQLQAHETPEFPTTEQAKEPTHLLEPQPDFHMEDIVDVSHIDFSMFPTSNPDGSSSQLHQLPSSAEPAHKSGKLDFDKWLSTRALEPRKQISEKGGQWNHSRVVPENLIQLPDKDNRVFKRPVAGCSMKKLHSLEYEVETILMNGGTIKLPKYSWPEIKKLKSANCSKDGVLIGRPICWTKWESAKDFQDGLLKQTAEDLSKPIRTNSTEDVSNHYDVPFLEFVA</sequence>
<reference evidence="3 4" key="2">
    <citation type="journal article" date="2019" name="G3 (Bethesda)">
        <title>Hybrid Assembly of the Genome of the Entomopathogenic Nematode Steinernema carpocapsae Identifies the X-Chromosome.</title>
        <authorList>
            <person name="Serra L."/>
            <person name="Macchietto M."/>
            <person name="Macias-Munoz A."/>
            <person name="McGill C.J."/>
            <person name="Rodriguez I.M."/>
            <person name="Rodriguez B."/>
            <person name="Murad R."/>
            <person name="Mortazavi A."/>
        </authorList>
    </citation>
    <scope>NUCLEOTIDE SEQUENCE [LARGE SCALE GENOMIC DNA]</scope>
    <source>
        <strain evidence="3 4">ALL</strain>
    </source>
</reference>
<protein>
    <submittedName>
        <fullName evidence="3">Uncharacterized protein</fullName>
    </submittedName>
</protein>
<dbReference type="AlphaFoldDB" id="A0A4V6A147"/>
<dbReference type="Proteomes" id="UP000298663">
    <property type="component" value="Unassembled WGS sequence"/>
</dbReference>
<comment type="caution">
    <text evidence="3">The sequence shown here is derived from an EMBL/GenBank/DDBJ whole genome shotgun (WGS) entry which is preliminary data.</text>
</comment>
<evidence type="ECO:0000256" key="2">
    <source>
        <dbReference type="SAM" id="MobiDB-lite"/>
    </source>
</evidence>
<keyword evidence="4" id="KW-1185">Reference proteome</keyword>
<accession>A0A4V6A147</accession>
<dbReference type="EMBL" id="AZBU02000006">
    <property type="protein sequence ID" value="TKR73995.1"/>
    <property type="molecule type" value="Genomic_DNA"/>
</dbReference>
<feature type="region of interest" description="Disordered" evidence="2">
    <location>
        <begin position="173"/>
        <end position="233"/>
    </location>
</feature>
<reference evidence="3 4" key="1">
    <citation type="journal article" date="2015" name="Genome Biol.">
        <title>Comparative genomics of Steinernema reveals deeply conserved gene regulatory networks.</title>
        <authorList>
            <person name="Dillman A.R."/>
            <person name="Macchietto M."/>
            <person name="Porter C.F."/>
            <person name="Rogers A."/>
            <person name="Williams B."/>
            <person name="Antoshechkin I."/>
            <person name="Lee M.M."/>
            <person name="Goodwin Z."/>
            <person name="Lu X."/>
            <person name="Lewis E.E."/>
            <person name="Goodrich-Blair H."/>
            <person name="Stock S.P."/>
            <person name="Adams B.J."/>
            <person name="Sternberg P.W."/>
            <person name="Mortazavi A."/>
        </authorList>
    </citation>
    <scope>NUCLEOTIDE SEQUENCE [LARGE SCALE GENOMIC DNA]</scope>
    <source>
        <strain evidence="3 4">ALL</strain>
    </source>
</reference>
<gene>
    <name evidence="3" type="ORF">L596_021230</name>
</gene>